<dbReference type="SUPFAM" id="SSF140478">
    <property type="entry name" value="LemA-like"/>
    <property type="match status" value="1"/>
</dbReference>
<dbReference type="Gene3D" id="1.20.1440.20">
    <property type="entry name" value="LemA-like domain"/>
    <property type="match status" value="1"/>
</dbReference>
<comment type="caution">
    <text evidence="7">The sequence shown here is derived from an EMBL/GenBank/DDBJ whole genome shotgun (WGS) entry which is preliminary data.</text>
</comment>
<evidence type="ECO:0000256" key="5">
    <source>
        <dbReference type="ARBA" id="ARBA00023136"/>
    </source>
</evidence>
<name>F9UJA9_9BACT</name>
<evidence type="ECO:0000256" key="1">
    <source>
        <dbReference type="ARBA" id="ARBA00004167"/>
    </source>
</evidence>
<comment type="similarity">
    <text evidence="2">Belongs to the LemA family.</text>
</comment>
<dbReference type="Pfam" id="PF04011">
    <property type="entry name" value="LemA"/>
    <property type="match status" value="1"/>
</dbReference>
<evidence type="ECO:0000256" key="6">
    <source>
        <dbReference type="SAM" id="Phobius"/>
    </source>
</evidence>
<dbReference type="AlphaFoldDB" id="F9UJA9"/>
<dbReference type="RefSeq" id="WP_006608375.1">
    <property type="nucleotide sequence ID" value="NZ_AFXA01000004.1"/>
</dbReference>
<keyword evidence="4 6" id="KW-1133">Transmembrane helix</keyword>
<dbReference type="STRING" id="1037410.MCSF7_02836"/>
<dbReference type="InterPro" id="IPR007156">
    <property type="entry name" value="MamQ_LemA"/>
</dbReference>
<evidence type="ECO:0000313" key="7">
    <source>
        <dbReference type="EMBL" id="EGV00528.1"/>
    </source>
</evidence>
<feature type="transmembrane region" description="Helical" evidence="6">
    <location>
        <begin position="38"/>
        <end position="58"/>
    </location>
</feature>
<dbReference type="InterPro" id="IPR023353">
    <property type="entry name" value="LemA-like_dom_sf"/>
</dbReference>
<evidence type="ECO:0000256" key="3">
    <source>
        <dbReference type="ARBA" id="ARBA00022692"/>
    </source>
</evidence>
<organism evidence="7 8">
    <name type="scientific">Mycoplasmopsis columbina SF7</name>
    <dbReference type="NCBI Taxonomy" id="1037410"/>
    <lineage>
        <taxon>Bacteria</taxon>
        <taxon>Bacillati</taxon>
        <taxon>Mycoplasmatota</taxon>
        <taxon>Mycoplasmoidales</taxon>
        <taxon>Metamycoplasmataceae</taxon>
        <taxon>Mycoplasmopsis</taxon>
    </lineage>
</organism>
<dbReference type="Proteomes" id="UP000004978">
    <property type="component" value="Unassembled WGS sequence"/>
</dbReference>
<gene>
    <name evidence="7" type="ORF">MCSF7_02836</name>
</gene>
<dbReference type="EMBL" id="AFXA01000004">
    <property type="protein sequence ID" value="EGV00528.1"/>
    <property type="molecule type" value="Genomic_DNA"/>
</dbReference>
<dbReference type="GO" id="GO:0016020">
    <property type="term" value="C:membrane"/>
    <property type="evidence" value="ECO:0007669"/>
    <property type="project" value="UniProtKB-SubCell"/>
</dbReference>
<keyword evidence="3 6" id="KW-0812">Transmembrane</keyword>
<evidence type="ECO:0000313" key="8">
    <source>
        <dbReference type="Proteomes" id="UP000004978"/>
    </source>
</evidence>
<dbReference type="PANTHER" id="PTHR34478:SF1">
    <property type="entry name" value="PROTEIN LEMA"/>
    <property type="match status" value="1"/>
</dbReference>
<evidence type="ECO:0008006" key="9">
    <source>
        <dbReference type="Google" id="ProtNLM"/>
    </source>
</evidence>
<proteinExistence type="inferred from homology"/>
<keyword evidence="8" id="KW-1185">Reference proteome</keyword>
<evidence type="ECO:0000256" key="4">
    <source>
        <dbReference type="ARBA" id="ARBA00022989"/>
    </source>
</evidence>
<evidence type="ECO:0000256" key="2">
    <source>
        <dbReference type="ARBA" id="ARBA00008854"/>
    </source>
</evidence>
<reference evidence="7 8" key="1">
    <citation type="journal article" date="2013" name="Genome Announc.">
        <title>Genome Sequence of Mycoplasma columbinum Strain SF7.</title>
        <authorList>
            <person name="Guo Z."/>
            <person name="Xu X."/>
            <person name="Zheng Q."/>
            <person name="Li T."/>
            <person name="Kuang S."/>
            <person name="Zhang Z."/>
            <person name="Chen Y."/>
            <person name="Lu X."/>
            <person name="Zhou R."/>
            <person name="Bi D."/>
            <person name="Jin H."/>
        </authorList>
    </citation>
    <scope>NUCLEOTIDE SEQUENCE [LARGE SCALE GENOMIC DNA]</scope>
    <source>
        <strain evidence="7 8">SF7</strain>
    </source>
</reference>
<dbReference type="eggNOG" id="COG1704">
    <property type="taxonomic scope" value="Bacteria"/>
</dbReference>
<keyword evidence="5 6" id="KW-0472">Membrane</keyword>
<protein>
    <recommendedName>
        <fullName evidence="9">LemA family protein</fullName>
    </recommendedName>
</protein>
<comment type="subcellular location">
    <subcellularLocation>
        <location evidence="1">Membrane</location>
        <topology evidence="1">Single-pass membrane protein</topology>
    </subcellularLocation>
</comment>
<sequence length="231" mass="25657">MANMLNPNNNVGDSGAQGFNPVASNATRQADISTAQKVMFIVFSVITLGIFWLYHFVFVTVNRFNQLQNDVNNAASTVDTQLAKRFDMISSLVEAAKSQLKQEREVLEQVTRLRATVGQLNSGALTAAQAGEARAQVEQGMNSVLSRLLVVQENYPELKSDRIVADLMQQTVYMESEIAAARRLYNTYVNEFNTAISTFPRNYVAAKKGYTSMPLFQAASQQRDRVSLTLN</sequence>
<dbReference type="PANTHER" id="PTHR34478">
    <property type="entry name" value="PROTEIN LEMA"/>
    <property type="match status" value="1"/>
</dbReference>
<accession>F9UJA9</accession>